<dbReference type="Proteomes" id="UP001138921">
    <property type="component" value="Unassembled WGS sequence"/>
</dbReference>
<evidence type="ECO:0000313" key="3">
    <source>
        <dbReference type="Proteomes" id="UP001138921"/>
    </source>
</evidence>
<organism evidence="2 3">
    <name type="scientific">Aminobacter anthyllidis</name>
    <dbReference type="NCBI Taxonomy" id="1035067"/>
    <lineage>
        <taxon>Bacteria</taxon>
        <taxon>Pseudomonadati</taxon>
        <taxon>Pseudomonadota</taxon>
        <taxon>Alphaproteobacteria</taxon>
        <taxon>Hyphomicrobiales</taxon>
        <taxon>Phyllobacteriaceae</taxon>
        <taxon>Aminobacter</taxon>
    </lineage>
</organism>
<dbReference type="EMBL" id="JAFLWW010000001">
    <property type="protein sequence ID" value="MBT1154009.1"/>
    <property type="molecule type" value="Genomic_DNA"/>
</dbReference>
<gene>
    <name evidence="2" type="ORF">J1C56_00220</name>
</gene>
<sequence>MILPNATRKAKAARQRHITILERRQTMAKTPSNDRPGHQPDQSPSLGNSATGQKIDVALTGSARIHAGKVGLDGVLNTLKLSPECHTGDVVTVSAGGDVHNFAVLRRRWIVDATSNRLEITLDYPVRGR</sequence>
<reference evidence="2" key="1">
    <citation type="journal article" date="2021" name="Microorganisms">
        <title>Phylogenomic Reconstruction and Metabolic Potential of the Genus Aminobacter.</title>
        <authorList>
            <person name="Artuso I."/>
            <person name="Turrini P."/>
            <person name="Pirolo M."/>
            <person name="Lugli G.A."/>
            <person name="Ventura M."/>
            <person name="Visca P."/>
        </authorList>
    </citation>
    <scope>NUCLEOTIDE SEQUENCE</scope>
    <source>
        <strain evidence="2">LMG 26462</strain>
    </source>
</reference>
<dbReference type="AlphaFoldDB" id="A0A9X1D3Q7"/>
<keyword evidence="3" id="KW-1185">Reference proteome</keyword>
<proteinExistence type="predicted"/>
<reference evidence="2" key="2">
    <citation type="submission" date="2021-03" db="EMBL/GenBank/DDBJ databases">
        <authorList>
            <person name="Artuso I."/>
            <person name="Turrini P."/>
            <person name="Pirolo M."/>
            <person name="Lugli G.A."/>
            <person name="Ventura M."/>
            <person name="Visca P."/>
        </authorList>
    </citation>
    <scope>NUCLEOTIDE SEQUENCE</scope>
    <source>
        <strain evidence="2">LMG 26462</strain>
    </source>
</reference>
<name>A0A9X1D3Q7_9HYPH</name>
<evidence type="ECO:0000256" key="1">
    <source>
        <dbReference type="SAM" id="MobiDB-lite"/>
    </source>
</evidence>
<protein>
    <submittedName>
        <fullName evidence="2">Uncharacterized protein</fullName>
    </submittedName>
</protein>
<comment type="caution">
    <text evidence="2">The sequence shown here is derived from an EMBL/GenBank/DDBJ whole genome shotgun (WGS) entry which is preliminary data.</text>
</comment>
<evidence type="ECO:0000313" key="2">
    <source>
        <dbReference type="EMBL" id="MBT1154009.1"/>
    </source>
</evidence>
<feature type="compositionally biased region" description="Polar residues" evidence="1">
    <location>
        <begin position="40"/>
        <end position="52"/>
    </location>
</feature>
<accession>A0A9X1D3Q7</accession>
<feature type="region of interest" description="Disordered" evidence="1">
    <location>
        <begin position="22"/>
        <end position="53"/>
    </location>
</feature>